<dbReference type="Proteomes" id="UP001148786">
    <property type="component" value="Unassembled WGS sequence"/>
</dbReference>
<evidence type="ECO:0000313" key="1">
    <source>
        <dbReference type="EMBL" id="KAJ3507776.1"/>
    </source>
</evidence>
<sequence>MKDSSDPKQIYEGPETDKNWTVEVTITDQDIKLCNLTAANASISVEQLYKDIEHVEAVNLAMSLSSRGALRPDRFPPENILGVLSDADIDTVTISNDLHIKDRWEEYVGDFRTGLQGLLTSSKLQKLDICGAIQGVPTNALRNETLPSLFIMRDWLRSTDLPDLFELYPSLRTLNISGHLNEEDFQQERGLLHRLWKILSRESPQETLEELTLDLGFEQQFVTKESLDELGGEMAQGAIDLAKFKKLKTLTIHSCLRPTHAGMMDLASHWILNMPNFSQMTSFNCLKIMFDIDFDKDDLYSEISLNESLLKVFTPANSGRNDSGRQCNLDSQLARWADVGSITVSIEINTMERALKGPDVHLAEIAEVLPKIAGHRNTKIKLMSTREMPNKVIELK</sequence>
<organism evidence="1 2">
    <name type="scientific">Agrocybe chaxingu</name>
    <dbReference type="NCBI Taxonomy" id="84603"/>
    <lineage>
        <taxon>Eukaryota</taxon>
        <taxon>Fungi</taxon>
        <taxon>Dikarya</taxon>
        <taxon>Basidiomycota</taxon>
        <taxon>Agaricomycotina</taxon>
        <taxon>Agaricomycetes</taxon>
        <taxon>Agaricomycetidae</taxon>
        <taxon>Agaricales</taxon>
        <taxon>Agaricineae</taxon>
        <taxon>Strophariaceae</taxon>
        <taxon>Agrocybe</taxon>
    </lineage>
</organism>
<protein>
    <submittedName>
        <fullName evidence="1">Uncharacterized protein</fullName>
    </submittedName>
</protein>
<dbReference type="EMBL" id="JANKHO010000626">
    <property type="protein sequence ID" value="KAJ3507776.1"/>
    <property type="molecule type" value="Genomic_DNA"/>
</dbReference>
<reference evidence="1" key="1">
    <citation type="submission" date="2022-07" db="EMBL/GenBank/DDBJ databases">
        <title>Genome Sequence of Agrocybe chaxingu.</title>
        <authorList>
            <person name="Buettner E."/>
        </authorList>
    </citation>
    <scope>NUCLEOTIDE SEQUENCE</scope>
    <source>
        <strain evidence="1">MP-N11</strain>
    </source>
</reference>
<comment type="caution">
    <text evidence="1">The sequence shown here is derived from an EMBL/GenBank/DDBJ whole genome shotgun (WGS) entry which is preliminary data.</text>
</comment>
<name>A0A9W8JZX9_9AGAR</name>
<accession>A0A9W8JZX9</accession>
<dbReference type="InterPro" id="IPR032675">
    <property type="entry name" value="LRR_dom_sf"/>
</dbReference>
<keyword evidence="2" id="KW-1185">Reference proteome</keyword>
<proteinExistence type="predicted"/>
<dbReference type="AlphaFoldDB" id="A0A9W8JZX9"/>
<dbReference type="Gene3D" id="3.80.10.10">
    <property type="entry name" value="Ribonuclease Inhibitor"/>
    <property type="match status" value="1"/>
</dbReference>
<evidence type="ECO:0000313" key="2">
    <source>
        <dbReference type="Proteomes" id="UP001148786"/>
    </source>
</evidence>
<gene>
    <name evidence="1" type="ORF">NLJ89_g6114</name>
</gene>